<organism evidence="3 4">
    <name type="scientific">Aureobasidium pullulans</name>
    <name type="common">Black yeast</name>
    <name type="synonym">Pullularia pullulans</name>
    <dbReference type="NCBI Taxonomy" id="5580"/>
    <lineage>
        <taxon>Eukaryota</taxon>
        <taxon>Fungi</taxon>
        <taxon>Dikarya</taxon>
        <taxon>Ascomycota</taxon>
        <taxon>Pezizomycotina</taxon>
        <taxon>Dothideomycetes</taxon>
        <taxon>Dothideomycetidae</taxon>
        <taxon>Dothideales</taxon>
        <taxon>Saccotheciaceae</taxon>
        <taxon>Aureobasidium</taxon>
    </lineage>
</organism>
<gene>
    <name evidence="3" type="ORF">D6D28_10378</name>
</gene>
<comment type="caution">
    <text evidence="3">The sequence shown here is derived from an EMBL/GenBank/DDBJ whole genome shotgun (WGS) entry which is preliminary data.</text>
</comment>
<feature type="compositionally biased region" description="Polar residues" evidence="1">
    <location>
        <begin position="502"/>
        <end position="511"/>
    </location>
</feature>
<dbReference type="PANTHER" id="PTHR28083:SF1">
    <property type="entry name" value="GOOD FOR FULL DBP5 ACTIVITY PROTEIN 2"/>
    <property type="match status" value="1"/>
</dbReference>
<dbReference type="InterPro" id="IPR040151">
    <property type="entry name" value="Gfd2/YDR514C-like"/>
</dbReference>
<evidence type="ECO:0000313" key="3">
    <source>
        <dbReference type="EMBL" id="THV63810.1"/>
    </source>
</evidence>
<dbReference type="Pfam" id="PF21762">
    <property type="entry name" value="DEDDh_C"/>
    <property type="match status" value="1"/>
</dbReference>
<protein>
    <recommendedName>
        <fullName evidence="2">Gfd2/YDR514C-like C-terminal domain-containing protein</fullName>
    </recommendedName>
</protein>
<proteinExistence type="predicted"/>
<dbReference type="EMBL" id="QZAF01001030">
    <property type="protein sequence ID" value="THV63810.1"/>
    <property type="molecule type" value="Genomic_DNA"/>
</dbReference>
<evidence type="ECO:0000256" key="1">
    <source>
        <dbReference type="SAM" id="MobiDB-lite"/>
    </source>
</evidence>
<dbReference type="InterPro" id="IPR048519">
    <property type="entry name" value="Gfd2/YDR514C-like_C"/>
</dbReference>
<feature type="compositionally biased region" description="Basic and acidic residues" evidence="1">
    <location>
        <begin position="559"/>
        <end position="570"/>
    </location>
</feature>
<dbReference type="Proteomes" id="UP000304951">
    <property type="component" value="Unassembled WGS sequence"/>
</dbReference>
<feature type="compositionally biased region" description="Polar residues" evidence="1">
    <location>
        <begin position="416"/>
        <end position="427"/>
    </location>
</feature>
<dbReference type="InterPro" id="IPR012337">
    <property type="entry name" value="RNaseH-like_sf"/>
</dbReference>
<feature type="compositionally biased region" description="Basic and acidic residues" evidence="1">
    <location>
        <begin position="468"/>
        <end position="478"/>
    </location>
</feature>
<evidence type="ECO:0000313" key="4">
    <source>
        <dbReference type="Proteomes" id="UP000304951"/>
    </source>
</evidence>
<feature type="compositionally biased region" description="Basic and acidic residues" evidence="1">
    <location>
        <begin position="584"/>
        <end position="617"/>
    </location>
</feature>
<sequence length="617" mass="68051">MLPHRLSHLKNGLIRSNIKPSSIASFRSSITLLTGTGRRNLGIIETGKPDPQPAGTAPTAVPELITQTIAHPVEVVIEEEVGVMNSQKESELLAMQHILGLKNAADDLKIKPKELERLECLKAAEPVFVCVDLEAFEFSQDKITEVGVSILDSRHVVGTDPGADGSNWLSKINTRHMIIKEYKHLVNKRFVHGCPDKFNFGHSELVPLKHIRDTLIELFNNPTSEPLRASDNGSRKLVLVGHGLSNDTAYLNKLNFAPHASGNILQDVDTQRFVGTKKTTIGLSKLMAGLGVDPENLHNAGNDAAYTMQALVLITVQHTNDPGAYLKAVTNAKGKVDPAKQRYKDHKAKIREKKAADQRAKALAAGPIEQNASQGPTPRLPTKPFFTGPPREHQQFPAARQTTARSNVETRRRVEQTPSTRQDSGENSRFPASVDHTSVPDDQTSVHPDPIHPSSIDSQRPPPSRYEMSARRKDENQLLEKSGGRVPKFKTLPLPRNEDRSGYTTFSLLSEQTKRLDSSRKRKSSDPEPVPTNCVGNPAKAQPTERDDDDFSIPPASHRGGDDNSRDSTHGDQGGSESMGPHDGIVRKVFSSDERRLKNPDRRTSTAQKRRTDLELE</sequence>
<dbReference type="InterPro" id="IPR036397">
    <property type="entry name" value="RNaseH_sf"/>
</dbReference>
<dbReference type="PANTHER" id="PTHR28083">
    <property type="entry name" value="GOOD FOR FULL DBP5 ACTIVITY PROTEIN 2"/>
    <property type="match status" value="1"/>
</dbReference>
<feature type="domain" description="Gfd2/YDR514C-like C-terminal" evidence="2">
    <location>
        <begin position="127"/>
        <end position="313"/>
    </location>
</feature>
<reference evidence="3 4" key="1">
    <citation type="submission" date="2018-10" db="EMBL/GenBank/DDBJ databases">
        <title>Fifty Aureobasidium pullulans genomes reveal a recombining polyextremotolerant generalist.</title>
        <authorList>
            <person name="Gostincar C."/>
            <person name="Turk M."/>
            <person name="Zajc J."/>
            <person name="Gunde-Cimerman N."/>
        </authorList>
    </citation>
    <scope>NUCLEOTIDE SEQUENCE [LARGE SCALE GENOMIC DNA]</scope>
    <source>
        <strain evidence="3 4">EXF-11900</strain>
    </source>
</reference>
<dbReference type="GO" id="GO:0003676">
    <property type="term" value="F:nucleic acid binding"/>
    <property type="evidence" value="ECO:0007669"/>
    <property type="project" value="InterPro"/>
</dbReference>
<dbReference type="GO" id="GO:0005634">
    <property type="term" value="C:nucleus"/>
    <property type="evidence" value="ECO:0007669"/>
    <property type="project" value="TreeGrafter"/>
</dbReference>
<name>A0A4S8RZ48_AURPU</name>
<dbReference type="AlphaFoldDB" id="A0A4S8RZ48"/>
<feature type="region of interest" description="Disordered" evidence="1">
    <location>
        <begin position="337"/>
        <end position="617"/>
    </location>
</feature>
<dbReference type="SUPFAM" id="SSF53098">
    <property type="entry name" value="Ribonuclease H-like"/>
    <property type="match status" value="1"/>
</dbReference>
<feature type="compositionally biased region" description="Basic residues" evidence="1">
    <location>
        <begin position="343"/>
        <end position="352"/>
    </location>
</feature>
<evidence type="ECO:0000259" key="2">
    <source>
        <dbReference type="Pfam" id="PF21762"/>
    </source>
</evidence>
<dbReference type="Gene3D" id="3.30.420.10">
    <property type="entry name" value="Ribonuclease H-like superfamily/Ribonuclease H"/>
    <property type="match status" value="1"/>
</dbReference>
<accession>A0A4S8RZ48</accession>